<feature type="compositionally biased region" description="Basic and acidic residues" evidence="1">
    <location>
        <begin position="125"/>
        <end position="135"/>
    </location>
</feature>
<dbReference type="Pfam" id="PF12796">
    <property type="entry name" value="Ank_2"/>
    <property type="match status" value="1"/>
</dbReference>
<dbReference type="Proteomes" id="UP001295684">
    <property type="component" value="Unassembled WGS sequence"/>
</dbReference>
<dbReference type="SUPFAM" id="SSF48403">
    <property type="entry name" value="Ankyrin repeat"/>
    <property type="match status" value="1"/>
</dbReference>
<reference evidence="2" key="1">
    <citation type="submission" date="2023-07" db="EMBL/GenBank/DDBJ databases">
        <authorList>
            <consortium name="AG Swart"/>
            <person name="Singh M."/>
            <person name="Singh A."/>
            <person name="Seah K."/>
            <person name="Emmerich C."/>
        </authorList>
    </citation>
    <scope>NUCLEOTIDE SEQUENCE</scope>
    <source>
        <strain evidence="2">DP1</strain>
    </source>
</reference>
<dbReference type="SMART" id="SM00248">
    <property type="entry name" value="ANK"/>
    <property type="match status" value="2"/>
</dbReference>
<dbReference type="EMBL" id="CAMPGE010001875">
    <property type="protein sequence ID" value="CAI2360679.1"/>
    <property type="molecule type" value="Genomic_DNA"/>
</dbReference>
<accession>A0AAD1U7V4</accession>
<evidence type="ECO:0008006" key="4">
    <source>
        <dbReference type="Google" id="ProtNLM"/>
    </source>
</evidence>
<proteinExistence type="predicted"/>
<dbReference type="Gene3D" id="1.25.40.20">
    <property type="entry name" value="Ankyrin repeat-containing domain"/>
    <property type="match status" value="1"/>
</dbReference>
<evidence type="ECO:0000313" key="3">
    <source>
        <dbReference type="Proteomes" id="UP001295684"/>
    </source>
</evidence>
<feature type="compositionally biased region" description="Basic residues" evidence="1">
    <location>
        <begin position="14"/>
        <end position="23"/>
    </location>
</feature>
<dbReference type="InterPro" id="IPR036770">
    <property type="entry name" value="Ankyrin_rpt-contain_sf"/>
</dbReference>
<protein>
    <recommendedName>
        <fullName evidence="4">ANK_REP_REGION domain-containing protein</fullName>
    </recommendedName>
</protein>
<feature type="region of interest" description="Disordered" evidence="1">
    <location>
        <begin position="1"/>
        <end position="50"/>
    </location>
</feature>
<gene>
    <name evidence="2" type="ORF">ECRASSUSDP1_LOCUS1983</name>
</gene>
<keyword evidence="3" id="KW-1185">Reference proteome</keyword>
<dbReference type="InterPro" id="IPR002110">
    <property type="entry name" value="Ankyrin_rpt"/>
</dbReference>
<sequence length="314" mass="35652">MDDTKSGSSDQQKRNNKLKKPNKLLKTMTIGRKEKPSQQSTTRAMVASADSGQIMENKRESIVNNPAALKILKNICPDESLNTLIKPKRKTRSEELHFPISPCFGSPKKKRKIRNRIESIPNVDPRPEEKDETESSTRASIQSERRSAICTSINLLDTLYNSFEEILLDQCKKCKMSIDLKICFEIICMNKETLQPSLAKDPYTGANCLHYCCILGHRELCQKLLSIEPSLADSKDDDGNTPLHYLCLNSVSSFSEMKDIWKCLKKSGANEHAKNSEGKTCIKLIKDRIKLSNPYDDLAKWNKLIEQSLVHSYK</sequence>
<name>A0AAD1U7V4_EUPCR</name>
<evidence type="ECO:0000313" key="2">
    <source>
        <dbReference type="EMBL" id="CAI2360679.1"/>
    </source>
</evidence>
<evidence type="ECO:0000256" key="1">
    <source>
        <dbReference type="SAM" id="MobiDB-lite"/>
    </source>
</evidence>
<comment type="caution">
    <text evidence="2">The sequence shown here is derived from an EMBL/GenBank/DDBJ whole genome shotgun (WGS) entry which is preliminary data.</text>
</comment>
<dbReference type="AlphaFoldDB" id="A0AAD1U7V4"/>
<feature type="region of interest" description="Disordered" evidence="1">
    <location>
        <begin position="107"/>
        <end position="140"/>
    </location>
</feature>
<organism evidence="2 3">
    <name type="scientific">Euplotes crassus</name>
    <dbReference type="NCBI Taxonomy" id="5936"/>
    <lineage>
        <taxon>Eukaryota</taxon>
        <taxon>Sar</taxon>
        <taxon>Alveolata</taxon>
        <taxon>Ciliophora</taxon>
        <taxon>Intramacronucleata</taxon>
        <taxon>Spirotrichea</taxon>
        <taxon>Hypotrichia</taxon>
        <taxon>Euplotida</taxon>
        <taxon>Euplotidae</taxon>
        <taxon>Moneuplotes</taxon>
    </lineage>
</organism>
<feature type="compositionally biased region" description="Polar residues" evidence="1">
    <location>
        <begin position="1"/>
        <end position="10"/>
    </location>
</feature>